<dbReference type="OrthoDB" id="9804207at2"/>
<dbReference type="EMBL" id="SODV01000001">
    <property type="protein sequence ID" value="TDW99571.1"/>
    <property type="molecule type" value="Genomic_DNA"/>
</dbReference>
<evidence type="ECO:0000313" key="9">
    <source>
        <dbReference type="EMBL" id="TDW99571.1"/>
    </source>
</evidence>
<gene>
    <name evidence="9" type="ORF">EDB95_0581</name>
</gene>
<dbReference type="PANTHER" id="PTHR43821">
    <property type="entry name" value="NAD(P)H NITROREDUCTASE YDJA-RELATED"/>
    <property type="match status" value="1"/>
</dbReference>
<keyword evidence="6" id="KW-0560">Oxidoreductase</keyword>
<comment type="caution">
    <text evidence="9">The sequence shown here is derived from an EMBL/GenBank/DDBJ whole genome shotgun (WGS) entry which is preliminary data.</text>
</comment>
<keyword evidence="4" id="KW-0288">FMN</keyword>
<keyword evidence="5" id="KW-0521">NADP</keyword>
<dbReference type="Pfam" id="PF00881">
    <property type="entry name" value="Nitroreductase"/>
    <property type="match status" value="1"/>
</dbReference>
<reference evidence="9 10" key="1">
    <citation type="submission" date="2019-03" db="EMBL/GenBank/DDBJ databases">
        <title>Genomic Encyclopedia of Type Strains, Phase IV (KMG-IV): sequencing the most valuable type-strain genomes for metagenomic binning, comparative biology and taxonomic classification.</title>
        <authorList>
            <person name="Goeker M."/>
        </authorList>
    </citation>
    <scope>NUCLEOTIDE SEQUENCE [LARGE SCALE GENOMIC DNA]</scope>
    <source>
        <strain evidence="9 10">DSM 100059</strain>
    </source>
</reference>
<evidence type="ECO:0000313" key="10">
    <source>
        <dbReference type="Proteomes" id="UP000294498"/>
    </source>
</evidence>
<comment type="cofactor">
    <cofactor evidence="1">
        <name>FMN</name>
        <dbReference type="ChEBI" id="CHEBI:58210"/>
    </cofactor>
</comment>
<protein>
    <submittedName>
        <fullName evidence="9">Nitroreductase</fullName>
    </submittedName>
</protein>
<organism evidence="9 10">
    <name type="scientific">Dinghuibacter silviterrae</name>
    <dbReference type="NCBI Taxonomy" id="1539049"/>
    <lineage>
        <taxon>Bacteria</taxon>
        <taxon>Pseudomonadati</taxon>
        <taxon>Bacteroidota</taxon>
        <taxon>Chitinophagia</taxon>
        <taxon>Chitinophagales</taxon>
        <taxon>Chitinophagaceae</taxon>
        <taxon>Dinghuibacter</taxon>
    </lineage>
</organism>
<dbReference type="AlphaFoldDB" id="A0A4R8DNG7"/>
<evidence type="ECO:0000256" key="3">
    <source>
        <dbReference type="ARBA" id="ARBA00022630"/>
    </source>
</evidence>
<keyword evidence="3" id="KW-0285">Flavoprotein</keyword>
<sequence length="194" mass="21509">MTKTTSIEEIIRGRRTVKPASMNGQKIPDTVVRELLELGDWAPTHAHTEPWYFVVFAGDGVREFCRDHAELYRLNTPADRFTTAAYEKLEAMGKTTSHVIALCMKRGDNTKIPEQEEMASTACAGQNILLGAAARGLAGYWGTGGMTYHPSMKEYLGLEEADKLLGFLYLGYAEGALAPGQRIKPLAQKVRWVE</sequence>
<evidence type="ECO:0000256" key="6">
    <source>
        <dbReference type="ARBA" id="ARBA00023002"/>
    </source>
</evidence>
<evidence type="ECO:0000256" key="5">
    <source>
        <dbReference type="ARBA" id="ARBA00022857"/>
    </source>
</evidence>
<dbReference type="CDD" id="cd02135">
    <property type="entry name" value="YdjA-like"/>
    <property type="match status" value="1"/>
</dbReference>
<dbReference type="InterPro" id="IPR000415">
    <property type="entry name" value="Nitroreductase-like"/>
</dbReference>
<evidence type="ECO:0000256" key="2">
    <source>
        <dbReference type="ARBA" id="ARBA00007118"/>
    </source>
</evidence>
<dbReference type="GO" id="GO:0016491">
    <property type="term" value="F:oxidoreductase activity"/>
    <property type="evidence" value="ECO:0007669"/>
    <property type="project" value="UniProtKB-KW"/>
</dbReference>
<dbReference type="PANTHER" id="PTHR43821:SF1">
    <property type="entry name" value="NAD(P)H NITROREDUCTASE YDJA-RELATED"/>
    <property type="match status" value="1"/>
</dbReference>
<dbReference type="InterPro" id="IPR026021">
    <property type="entry name" value="YdjA-like"/>
</dbReference>
<evidence type="ECO:0000256" key="4">
    <source>
        <dbReference type="ARBA" id="ARBA00022643"/>
    </source>
</evidence>
<evidence type="ECO:0000259" key="8">
    <source>
        <dbReference type="Pfam" id="PF00881"/>
    </source>
</evidence>
<dbReference type="SUPFAM" id="SSF55469">
    <property type="entry name" value="FMN-dependent nitroreductase-like"/>
    <property type="match status" value="1"/>
</dbReference>
<keyword evidence="10" id="KW-1185">Reference proteome</keyword>
<keyword evidence="7" id="KW-0520">NAD</keyword>
<dbReference type="InterPro" id="IPR052530">
    <property type="entry name" value="NAD(P)H_nitroreductase"/>
</dbReference>
<accession>A0A4R8DNG7</accession>
<dbReference type="RefSeq" id="WP_133990381.1">
    <property type="nucleotide sequence ID" value="NZ_SODV01000001.1"/>
</dbReference>
<name>A0A4R8DNG7_9BACT</name>
<feature type="domain" description="Nitroreductase" evidence="8">
    <location>
        <begin position="11"/>
        <end position="172"/>
    </location>
</feature>
<evidence type="ECO:0000256" key="1">
    <source>
        <dbReference type="ARBA" id="ARBA00001917"/>
    </source>
</evidence>
<dbReference type="Gene3D" id="3.40.109.10">
    <property type="entry name" value="NADH Oxidase"/>
    <property type="match status" value="1"/>
</dbReference>
<dbReference type="Proteomes" id="UP000294498">
    <property type="component" value="Unassembled WGS sequence"/>
</dbReference>
<evidence type="ECO:0000256" key="7">
    <source>
        <dbReference type="ARBA" id="ARBA00023027"/>
    </source>
</evidence>
<proteinExistence type="inferred from homology"/>
<dbReference type="InterPro" id="IPR029479">
    <property type="entry name" value="Nitroreductase"/>
</dbReference>
<comment type="similarity">
    <text evidence="2">Belongs to the nitroreductase family.</text>
</comment>